<dbReference type="KEGG" id="lrs:PX52LOC_08076"/>
<reference evidence="3" key="1">
    <citation type="submission" date="2019-08" db="EMBL/GenBank/DDBJ databases">
        <title>Limnoglobus roseus gen. nov., sp. nov., a novel freshwater planctomycete with a giant genome from the family Gemmataceae.</title>
        <authorList>
            <person name="Kulichevskaya I.S."/>
            <person name="Naumoff D.G."/>
            <person name="Miroshnikov K."/>
            <person name="Ivanova A."/>
            <person name="Philippov D.A."/>
            <person name="Hakobyan A."/>
            <person name="Rijpstra I.C."/>
            <person name="Sinninghe Damste J.S."/>
            <person name="Liesack W."/>
            <person name="Dedysh S.N."/>
        </authorList>
    </citation>
    <scope>NUCLEOTIDE SEQUENCE [LARGE SCALE GENOMIC DNA]</scope>
    <source>
        <strain evidence="3">PX52</strain>
    </source>
</reference>
<evidence type="ECO:0000313" key="2">
    <source>
        <dbReference type="EMBL" id="QEL20948.1"/>
    </source>
</evidence>
<feature type="chain" id="PRO_5023077420" evidence="1">
    <location>
        <begin position="21"/>
        <end position="524"/>
    </location>
</feature>
<gene>
    <name evidence="2" type="ORF">PX52LOC_08076</name>
</gene>
<organism evidence="2 3">
    <name type="scientific">Limnoglobus roseus</name>
    <dbReference type="NCBI Taxonomy" id="2598579"/>
    <lineage>
        <taxon>Bacteria</taxon>
        <taxon>Pseudomonadati</taxon>
        <taxon>Planctomycetota</taxon>
        <taxon>Planctomycetia</taxon>
        <taxon>Gemmatales</taxon>
        <taxon>Gemmataceae</taxon>
        <taxon>Limnoglobus</taxon>
    </lineage>
</organism>
<dbReference type="AlphaFoldDB" id="A0A5C1AVW7"/>
<name>A0A5C1AVW7_9BACT</name>
<feature type="signal peptide" evidence="1">
    <location>
        <begin position="1"/>
        <end position="20"/>
    </location>
</feature>
<protein>
    <submittedName>
        <fullName evidence="2">Pre-peptidase</fullName>
    </submittedName>
</protein>
<dbReference type="EMBL" id="CP042425">
    <property type="protein sequence ID" value="QEL20948.1"/>
    <property type="molecule type" value="Genomic_DNA"/>
</dbReference>
<sequence length="524" mass="55915">MNRLPITALLLLAATTVARAAPPAVTSLFPAGGQVGTTVDVTATGTFEKWPVEVWCSSPGVTAKASKDKGKLAVTVAADAKPSVAWLRLSDDTGASALRPFVVGVLPEVAEKEPNDEATKPQLVDRSCVVNGKLAKNNDVDCFAVKLAKGQTLVASLLANHTLRSPMDAILQVVSADGFVLDQSHDHHGLDPQLAFTAPKDGTFVVRVFAFPSQPDSSIRFFGSEACVYRLTLTTAGFVDYAIPLAVTTDSPIKPRPVGWNLGMSPIVPSVIAPRQEAHPCFDFTENPSNTPLSPPFTLTGCVKEPNAVNVFLVKVTKGKPVTFQVESRKLELPLTPVLRVLDESGKVLTRVEPAQPNADCEAAVTPSKDETLRVEVRDLYHHGGPRFVYRLRAVTLEPDFEAAIATDRIALVPGTPLDVPLKFTIKGGTLALLTADLKLKAEGLPPSVTVALVPVDAMNKEPKLRFTAEAGGVSKPFRLNLVGMKIARLIVATLTEFDTTTADLWLTVGPNATVAPPTPKKKK</sequence>
<keyword evidence="3" id="KW-1185">Reference proteome</keyword>
<evidence type="ECO:0000313" key="3">
    <source>
        <dbReference type="Proteomes" id="UP000324974"/>
    </source>
</evidence>
<accession>A0A5C1AVW7</accession>
<evidence type="ECO:0000256" key="1">
    <source>
        <dbReference type="SAM" id="SignalP"/>
    </source>
</evidence>
<dbReference type="Proteomes" id="UP000324974">
    <property type="component" value="Chromosome"/>
</dbReference>
<dbReference type="OrthoDB" id="235850at2"/>
<dbReference type="RefSeq" id="WP_149115191.1">
    <property type="nucleotide sequence ID" value="NZ_CP042425.1"/>
</dbReference>
<keyword evidence="1" id="KW-0732">Signal</keyword>
<proteinExistence type="predicted"/>
<dbReference type="Gene3D" id="2.60.120.380">
    <property type="match status" value="1"/>
</dbReference>